<dbReference type="AlphaFoldDB" id="S3CZR7"/>
<evidence type="ECO:0000256" key="1">
    <source>
        <dbReference type="SAM" id="MobiDB-lite"/>
    </source>
</evidence>
<feature type="region of interest" description="Disordered" evidence="1">
    <location>
        <begin position="1"/>
        <end position="73"/>
    </location>
</feature>
<name>S3CZR7_GLAL2</name>
<protein>
    <submittedName>
        <fullName evidence="2">Uncharacterized protein</fullName>
    </submittedName>
</protein>
<dbReference type="HOGENOM" id="CLU_1065788_0_0_1"/>
<gene>
    <name evidence="2" type="ORF">GLAREA_04072</name>
</gene>
<dbReference type="Proteomes" id="UP000016922">
    <property type="component" value="Unassembled WGS sequence"/>
</dbReference>
<dbReference type="RefSeq" id="XP_008082516.1">
    <property type="nucleotide sequence ID" value="XM_008084325.1"/>
</dbReference>
<feature type="region of interest" description="Disordered" evidence="1">
    <location>
        <begin position="99"/>
        <end position="159"/>
    </location>
</feature>
<dbReference type="EMBL" id="KE145363">
    <property type="protein sequence ID" value="EPE31105.1"/>
    <property type="molecule type" value="Genomic_DNA"/>
</dbReference>
<proteinExistence type="predicted"/>
<sequence length="261" mass="27804">MSQQSGQQRSSHGRSGGSRRDGGQSSSNSQGGEGGQGGYPASGSSNQQHEQIFTYQTARLPGQPVHDISSLPQGLHTTDAGAITYLNATSDPVALQAYRQQASNPPPPNPNYLTPSQYPYSGSSQGANPLPSSSSGGFGMSAGQASSSQQPLNSAIAPSVKDGEPFDMSLLPVTADGDGFICFGCPLEEKCGKKRHFTYTEIAMVKHLREKHGIEQKRVSEPFECPLSSCDFMCWSQHGLSVHTQSSKHILSTDSIKKSRR</sequence>
<organism evidence="2 3">
    <name type="scientific">Glarea lozoyensis (strain ATCC 20868 / MF5171)</name>
    <dbReference type="NCBI Taxonomy" id="1116229"/>
    <lineage>
        <taxon>Eukaryota</taxon>
        <taxon>Fungi</taxon>
        <taxon>Dikarya</taxon>
        <taxon>Ascomycota</taxon>
        <taxon>Pezizomycotina</taxon>
        <taxon>Leotiomycetes</taxon>
        <taxon>Helotiales</taxon>
        <taxon>Helotiaceae</taxon>
        <taxon>Glarea</taxon>
    </lineage>
</organism>
<dbReference type="KEGG" id="glz:GLAREA_04072"/>
<feature type="compositionally biased region" description="Low complexity" evidence="1">
    <location>
        <begin position="1"/>
        <end position="10"/>
    </location>
</feature>
<evidence type="ECO:0000313" key="2">
    <source>
        <dbReference type="EMBL" id="EPE31105.1"/>
    </source>
</evidence>
<keyword evidence="3" id="KW-1185">Reference proteome</keyword>
<evidence type="ECO:0000313" key="3">
    <source>
        <dbReference type="Proteomes" id="UP000016922"/>
    </source>
</evidence>
<feature type="compositionally biased region" description="Polar residues" evidence="1">
    <location>
        <begin position="112"/>
        <end position="131"/>
    </location>
</feature>
<feature type="compositionally biased region" description="Polar residues" evidence="1">
    <location>
        <begin position="46"/>
        <end position="57"/>
    </location>
</feature>
<reference evidence="2 3" key="1">
    <citation type="journal article" date="2013" name="BMC Genomics">
        <title>Genomics-driven discovery of the pneumocandin biosynthetic gene cluster in the fungus Glarea lozoyensis.</title>
        <authorList>
            <person name="Chen L."/>
            <person name="Yue Q."/>
            <person name="Zhang X."/>
            <person name="Xiang M."/>
            <person name="Wang C."/>
            <person name="Li S."/>
            <person name="Che Y."/>
            <person name="Ortiz-Lopez F.J."/>
            <person name="Bills G.F."/>
            <person name="Liu X."/>
            <person name="An Z."/>
        </authorList>
    </citation>
    <scope>NUCLEOTIDE SEQUENCE [LARGE SCALE GENOMIC DNA]</scope>
    <source>
        <strain evidence="3">ATCC 20868 / MF5171</strain>
    </source>
</reference>
<dbReference type="GeneID" id="19463127"/>
<feature type="compositionally biased region" description="Gly residues" evidence="1">
    <location>
        <begin position="31"/>
        <end position="40"/>
    </location>
</feature>
<accession>S3CZR7</accession>
<feature type="compositionally biased region" description="Low complexity" evidence="1">
    <location>
        <begin position="141"/>
        <end position="150"/>
    </location>
</feature>